<proteinExistence type="predicted"/>
<dbReference type="PANTHER" id="PTHR40788">
    <property type="entry name" value="CLR5 DOMAIN-CONTAINING PROTEIN-RELATED"/>
    <property type="match status" value="1"/>
</dbReference>
<dbReference type="OrthoDB" id="2922289at2759"/>
<dbReference type="RefSeq" id="XP_009219637.1">
    <property type="nucleotide sequence ID" value="XM_009221373.1"/>
</dbReference>
<dbReference type="EnsemblFungi" id="EJT78492">
    <property type="protein sequence ID" value="EJT78492"/>
    <property type="gene ID" value="GGTG_03592"/>
</dbReference>
<dbReference type="PANTHER" id="PTHR40788:SF2">
    <property type="entry name" value="CLR5 DOMAIN-CONTAINING PROTEIN"/>
    <property type="match status" value="1"/>
</dbReference>
<dbReference type="GeneID" id="20344050"/>
<dbReference type="AlphaFoldDB" id="J3NQN6"/>
<keyword evidence="4" id="KW-1185">Reference proteome</keyword>
<evidence type="ECO:0000313" key="4">
    <source>
        <dbReference type="Proteomes" id="UP000006039"/>
    </source>
</evidence>
<dbReference type="eggNOG" id="ENOG502QUCG">
    <property type="taxonomic scope" value="Eukaryota"/>
</dbReference>
<evidence type="ECO:0000313" key="2">
    <source>
        <dbReference type="EMBL" id="EJT78492.1"/>
    </source>
</evidence>
<dbReference type="Proteomes" id="UP000006039">
    <property type="component" value="Unassembled WGS sequence"/>
</dbReference>
<feature type="compositionally biased region" description="Acidic residues" evidence="1">
    <location>
        <begin position="748"/>
        <end position="760"/>
    </location>
</feature>
<evidence type="ECO:0000313" key="3">
    <source>
        <dbReference type="EnsemblFungi" id="EJT78492"/>
    </source>
</evidence>
<reference evidence="3" key="5">
    <citation type="submission" date="2018-04" db="UniProtKB">
        <authorList>
            <consortium name="EnsemblFungi"/>
        </authorList>
    </citation>
    <scope>IDENTIFICATION</scope>
    <source>
        <strain evidence="3">R3-111a-1</strain>
    </source>
</reference>
<reference evidence="3" key="4">
    <citation type="journal article" date="2015" name="G3 (Bethesda)">
        <title>Genome sequences of three phytopathogenic species of the Magnaporthaceae family of fungi.</title>
        <authorList>
            <person name="Okagaki L.H."/>
            <person name="Nunes C.C."/>
            <person name="Sailsbery J."/>
            <person name="Clay B."/>
            <person name="Brown D."/>
            <person name="John T."/>
            <person name="Oh Y."/>
            <person name="Young N."/>
            <person name="Fitzgerald M."/>
            <person name="Haas B.J."/>
            <person name="Zeng Q."/>
            <person name="Young S."/>
            <person name="Adiconis X."/>
            <person name="Fan L."/>
            <person name="Levin J.Z."/>
            <person name="Mitchell T.K."/>
            <person name="Okubara P.A."/>
            <person name="Farman M.L."/>
            <person name="Kohn L.M."/>
            <person name="Birren B."/>
            <person name="Ma L.-J."/>
            <person name="Dean R.A."/>
        </authorList>
    </citation>
    <scope>NUCLEOTIDE SEQUENCE</scope>
    <source>
        <strain evidence="3">R3-111a-1</strain>
    </source>
</reference>
<protein>
    <submittedName>
        <fullName evidence="2 3">Uncharacterized protein</fullName>
    </submittedName>
</protein>
<dbReference type="STRING" id="644352.J3NQN6"/>
<organism evidence="2">
    <name type="scientific">Gaeumannomyces tritici (strain R3-111a-1)</name>
    <name type="common">Wheat and barley take-all root rot fungus</name>
    <name type="synonym">Gaeumannomyces graminis var. tritici</name>
    <dbReference type="NCBI Taxonomy" id="644352"/>
    <lineage>
        <taxon>Eukaryota</taxon>
        <taxon>Fungi</taxon>
        <taxon>Dikarya</taxon>
        <taxon>Ascomycota</taxon>
        <taxon>Pezizomycotina</taxon>
        <taxon>Sordariomycetes</taxon>
        <taxon>Sordariomycetidae</taxon>
        <taxon>Magnaporthales</taxon>
        <taxon>Magnaporthaceae</taxon>
        <taxon>Gaeumannomyces</taxon>
    </lineage>
</organism>
<dbReference type="VEuPathDB" id="FungiDB:GGTG_03592"/>
<sequence length="889" mass="98854">MADDKPADKPEEGSAEPQEPQEPQKPQEPQEPQEPEGFSEEERALFEKLKIGQEGGMPMPTFIKPSDVRTRTASLAEGIFEQWNMLKSLIERHEPTLQRRWAGIKQKKKRKELLQAAARGLENAAAAAAAAADEDAKAEAVKWTMPDTHRPDIDIWRDVREAGSEDNLFASSDPARRCAFLWPHLNLDDLSRNDRPLLLMFSARGKNPPHAFAAADLERARFAMDSLALMPHYLNRYTMMFTDRTDPAKYGELVPWRDLPEDSPQKWLFERRGIHPGEGLWLLEIQDITYRLLVNACKKILHDIPEDKLLDYPVIAASGETPAEGAISEATPQHGGEYTSLITRITEEPYRSPARLDRNLLEQPVEARLQEARDHLLALREDPAYLAACLQDWATHRREQLVDANGNPHPILAKSPATFWSRVVNRVVGTALLDVAEWDLVHDKVLALTRLLDQYDGKLDEDADLPADLAFAFYTLDHHVEQLKAGPFTNITMGLVASPPMRPYFQLVTPSGAEDRTLAITAVEEAPAEESTRVLIRRLGVVQDEKQRQVVGLPGALDELEYHIAVHPEARLKITPWVANQLSSLAVFARVLRQVELFQPWAARFGADVQEKETREALEQHFHRSVAAAGIPRLTQYEVSDRVVAMGIPEQGRFDYPLVVDLSHKAAVEAAAEQVRRAEVALDGFWGRVKVELERAGAMSGAIKDAFSSPLRRFASTAAAAATAANAKGQAKAKSAKTNGASVKVNGEAEEASEESEGDGDANSNAKADSIKKIKVGKRELKVFNALFHEPFKGQSGGKPAEIPWAEFVHAMHAVGFTVTKLYGSAWLFVRPADADSDDDDEAAKKATTMLVQEPYTASNKILPVAARVIGRRLLWNLGWERATFELTE</sequence>
<gene>
    <name evidence="3" type="primary">20344050</name>
    <name evidence="2" type="ORF">GGTG_03592</name>
</gene>
<feature type="compositionally biased region" description="Low complexity" evidence="1">
    <location>
        <begin position="728"/>
        <end position="738"/>
    </location>
</feature>
<accession>J3NQN6</accession>
<name>J3NQN6_GAET3</name>
<evidence type="ECO:0000256" key="1">
    <source>
        <dbReference type="SAM" id="MobiDB-lite"/>
    </source>
</evidence>
<feature type="region of interest" description="Disordered" evidence="1">
    <location>
        <begin position="728"/>
        <end position="766"/>
    </location>
</feature>
<feature type="compositionally biased region" description="Basic and acidic residues" evidence="1">
    <location>
        <begin position="1"/>
        <end position="12"/>
    </location>
</feature>
<reference evidence="4" key="1">
    <citation type="submission" date="2010-07" db="EMBL/GenBank/DDBJ databases">
        <title>The genome sequence of Gaeumannomyces graminis var. tritici strain R3-111a-1.</title>
        <authorList>
            <consortium name="The Broad Institute Genome Sequencing Platform"/>
            <person name="Ma L.-J."/>
            <person name="Dead R."/>
            <person name="Young S."/>
            <person name="Zeng Q."/>
            <person name="Koehrsen M."/>
            <person name="Alvarado L."/>
            <person name="Berlin A."/>
            <person name="Chapman S.B."/>
            <person name="Chen Z."/>
            <person name="Freedman E."/>
            <person name="Gellesch M."/>
            <person name="Goldberg J."/>
            <person name="Griggs A."/>
            <person name="Gujja S."/>
            <person name="Heilman E.R."/>
            <person name="Heiman D."/>
            <person name="Hepburn T."/>
            <person name="Howarth C."/>
            <person name="Jen D."/>
            <person name="Larson L."/>
            <person name="Mehta T."/>
            <person name="Neiman D."/>
            <person name="Pearson M."/>
            <person name="Roberts A."/>
            <person name="Saif S."/>
            <person name="Shea T."/>
            <person name="Shenoy N."/>
            <person name="Sisk P."/>
            <person name="Stolte C."/>
            <person name="Sykes S."/>
            <person name="Walk T."/>
            <person name="White J."/>
            <person name="Yandava C."/>
            <person name="Haas B."/>
            <person name="Nusbaum C."/>
            <person name="Birren B."/>
        </authorList>
    </citation>
    <scope>NUCLEOTIDE SEQUENCE [LARGE SCALE GENOMIC DNA]</scope>
    <source>
        <strain evidence="4">R3-111a-1</strain>
    </source>
</reference>
<feature type="region of interest" description="Disordered" evidence="1">
    <location>
        <begin position="1"/>
        <end position="42"/>
    </location>
</feature>
<reference evidence="2" key="2">
    <citation type="submission" date="2010-07" db="EMBL/GenBank/DDBJ databases">
        <authorList>
            <consortium name="The Broad Institute Genome Sequencing Platform"/>
            <consortium name="Broad Institute Genome Sequencing Center for Infectious Disease"/>
            <person name="Ma L.-J."/>
            <person name="Dead R."/>
            <person name="Young S."/>
            <person name="Zeng Q."/>
            <person name="Koehrsen M."/>
            <person name="Alvarado L."/>
            <person name="Berlin A."/>
            <person name="Chapman S.B."/>
            <person name="Chen Z."/>
            <person name="Freedman E."/>
            <person name="Gellesch M."/>
            <person name="Goldberg J."/>
            <person name="Griggs A."/>
            <person name="Gujja S."/>
            <person name="Heilman E.R."/>
            <person name="Heiman D."/>
            <person name="Hepburn T."/>
            <person name="Howarth C."/>
            <person name="Jen D."/>
            <person name="Larson L."/>
            <person name="Mehta T."/>
            <person name="Neiman D."/>
            <person name="Pearson M."/>
            <person name="Roberts A."/>
            <person name="Saif S."/>
            <person name="Shea T."/>
            <person name="Shenoy N."/>
            <person name="Sisk P."/>
            <person name="Stolte C."/>
            <person name="Sykes S."/>
            <person name="Walk T."/>
            <person name="White J."/>
            <person name="Yandava C."/>
            <person name="Haas B."/>
            <person name="Nusbaum C."/>
            <person name="Birren B."/>
        </authorList>
    </citation>
    <scope>NUCLEOTIDE SEQUENCE</scope>
    <source>
        <strain evidence="2">R3-111a-1</strain>
    </source>
</reference>
<reference evidence="2" key="3">
    <citation type="submission" date="2010-09" db="EMBL/GenBank/DDBJ databases">
        <title>Annotation of Gaeumannomyces graminis var. tritici R3-111a-1.</title>
        <authorList>
            <consortium name="The Broad Institute Genome Sequencing Platform"/>
            <person name="Ma L.-J."/>
            <person name="Dead R."/>
            <person name="Young S.K."/>
            <person name="Zeng Q."/>
            <person name="Gargeya S."/>
            <person name="Fitzgerald M."/>
            <person name="Haas B."/>
            <person name="Abouelleil A."/>
            <person name="Alvarado L."/>
            <person name="Arachchi H.M."/>
            <person name="Berlin A."/>
            <person name="Brown A."/>
            <person name="Chapman S.B."/>
            <person name="Chen Z."/>
            <person name="Dunbar C."/>
            <person name="Freedman E."/>
            <person name="Gearin G."/>
            <person name="Gellesch M."/>
            <person name="Goldberg J."/>
            <person name="Griggs A."/>
            <person name="Gujja S."/>
            <person name="Heiman D."/>
            <person name="Howarth C."/>
            <person name="Larson L."/>
            <person name="Lui A."/>
            <person name="MacDonald P.J.P."/>
            <person name="Mehta T."/>
            <person name="Montmayeur A."/>
            <person name="Murphy C."/>
            <person name="Neiman D."/>
            <person name="Pearson M."/>
            <person name="Priest M."/>
            <person name="Roberts A."/>
            <person name="Saif S."/>
            <person name="Shea T."/>
            <person name="Shenoy N."/>
            <person name="Sisk P."/>
            <person name="Stolte C."/>
            <person name="Sykes S."/>
            <person name="Yandava C."/>
            <person name="Wortman J."/>
            <person name="Nusbaum C."/>
            <person name="Birren B."/>
        </authorList>
    </citation>
    <scope>NUCLEOTIDE SEQUENCE</scope>
    <source>
        <strain evidence="2">R3-111a-1</strain>
    </source>
</reference>
<dbReference type="EMBL" id="GL385396">
    <property type="protein sequence ID" value="EJT78492.1"/>
    <property type="molecule type" value="Genomic_DNA"/>
</dbReference>
<dbReference type="HOGENOM" id="CLU_019062_0_0_1"/>